<dbReference type="RefSeq" id="WP_235122107.1">
    <property type="nucleotide sequence ID" value="NZ_CP090978.1"/>
</dbReference>
<accession>A0ABY3SNM4</accession>
<evidence type="ECO:0000313" key="2">
    <source>
        <dbReference type="Proteomes" id="UP001649230"/>
    </source>
</evidence>
<sequence>MNQETIDDYKCLIKTVDEFLNRIKAKNGWRSFGEMVDNPLIKELSMFTGHSRTYFIHSTPNGNKFDVPKIKEVRGKIFAEIEEYQENFNAR</sequence>
<protein>
    <submittedName>
        <fullName evidence="1">Uncharacterized protein</fullName>
    </submittedName>
</protein>
<reference evidence="1 2" key="1">
    <citation type="journal article" date="2024" name="Int. J. Syst. Evol. Microbiol.">
        <title>Paenibacillus hexagrammi sp. nov., a novel bacterium isolated from the gut content of Hexagrammos agrammus.</title>
        <authorList>
            <person name="Jung H.K."/>
            <person name="Kim D.G."/>
            <person name="Zin H."/>
            <person name="Park J."/>
            <person name="Jung H."/>
            <person name="Kim Y.O."/>
            <person name="Kong H.J."/>
            <person name="Kim J.W."/>
            <person name="Kim Y.S."/>
        </authorList>
    </citation>
    <scope>NUCLEOTIDE SEQUENCE [LARGE SCALE GENOMIC DNA]</scope>
    <source>
        <strain evidence="1 2">YPD9-1</strain>
    </source>
</reference>
<name>A0ABY3SNM4_9BACL</name>
<organism evidence="1 2">
    <name type="scientific">Paenibacillus hexagrammi</name>
    <dbReference type="NCBI Taxonomy" id="2908839"/>
    <lineage>
        <taxon>Bacteria</taxon>
        <taxon>Bacillati</taxon>
        <taxon>Bacillota</taxon>
        <taxon>Bacilli</taxon>
        <taxon>Bacillales</taxon>
        <taxon>Paenibacillaceae</taxon>
        <taxon>Paenibacillus</taxon>
    </lineage>
</organism>
<dbReference type="Proteomes" id="UP001649230">
    <property type="component" value="Chromosome"/>
</dbReference>
<proteinExistence type="predicted"/>
<evidence type="ECO:0000313" key="1">
    <source>
        <dbReference type="EMBL" id="UJF35546.1"/>
    </source>
</evidence>
<keyword evidence="2" id="KW-1185">Reference proteome</keyword>
<dbReference type="EMBL" id="CP090978">
    <property type="protein sequence ID" value="UJF35546.1"/>
    <property type="molecule type" value="Genomic_DNA"/>
</dbReference>
<gene>
    <name evidence="1" type="ORF">L0M14_10855</name>
</gene>